<dbReference type="InterPro" id="IPR000551">
    <property type="entry name" value="MerR-type_HTH_dom"/>
</dbReference>
<dbReference type="CDD" id="cd01107">
    <property type="entry name" value="HTH_BmrR"/>
    <property type="match status" value="1"/>
</dbReference>
<dbReference type="Proteomes" id="UP000199614">
    <property type="component" value="Unassembled WGS sequence"/>
</dbReference>
<organism evidence="3 4">
    <name type="scientific">Pseudonocardia ammonioxydans</name>
    <dbReference type="NCBI Taxonomy" id="260086"/>
    <lineage>
        <taxon>Bacteria</taxon>
        <taxon>Bacillati</taxon>
        <taxon>Actinomycetota</taxon>
        <taxon>Actinomycetes</taxon>
        <taxon>Pseudonocardiales</taxon>
        <taxon>Pseudonocardiaceae</taxon>
        <taxon>Pseudonocardia</taxon>
    </lineage>
</organism>
<dbReference type="EMBL" id="FOUY01000011">
    <property type="protein sequence ID" value="SFN25840.1"/>
    <property type="molecule type" value="Genomic_DNA"/>
</dbReference>
<feature type="domain" description="HTH merR-type" evidence="2">
    <location>
        <begin position="4"/>
        <end position="74"/>
    </location>
</feature>
<reference evidence="3 4" key="1">
    <citation type="submission" date="2016-10" db="EMBL/GenBank/DDBJ databases">
        <authorList>
            <person name="de Groot N.N."/>
        </authorList>
    </citation>
    <scope>NUCLEOTIDE SEQUENCE [LARGE SCALE GENOMIC DNA]</scope>
    <source>
        <strain evidence="3 4">CGMCC 4.1877</strain>
    </source>
</reference>
<dbReference type="PROSITE" id="PS50937">
    <property type="entry name" value="HTH_MERR_2"/>
    <property type="match status" value="1"/>
</dbReference>
<dbReference type="GO" id="GO:0003700">
    <property type="term" value="F:DNA-binding transcription factor activity"/>
    <property type="evidence" value="ECO:0007669"/>
    <property type="project" value="InterPro"/>
</dbReference>
<dbReference type="GO" id="GO:0003677">
    <property type="term" value="F:DNA binding"/>
    <property type="evidence" value="ECO:0007669"/>
    <property type="project" value="UniProtKB-KW"/>
</dbReference>
<accession>A0A1I4XKN7</accession>
<dbReference type="Gene3D" id="1.10.1660.10">
    <property type="match status" value="1"/>
</dbReference>
<dbReference type="PANTHER" id="PTHR30204">
    <property type="entry name" value="REDOX-CYCLING DRUG-SENSING TRANSCRIPTIONAL ACTIVATOR SOXR"/>
    <property type="match status" value="1"/>
</dbReference>
<evidence type="ECO:0000313" key="4">
    <source>
        <dbReference type="Proteomes" id="UP000199614"/>
    </source>
</evidence>
<gene>
    <name evidence="3" type="ORF">SAMN05216207_101185</name>
</gene>
<evidence type="ECO:0000256" key="1">
    <source>
        <dbReference type="ARBA" id="ARBA00023125"/>
    </source>
</evidence>
<dbReference type="RefSeq" id="WP_245773493.1">
    <property type="nucleotide sequence ID" value="NZ_FOUY01000011.1"/>
</dbReference>
<proteinExistence type="predicted"/>
<protein>
    <submittedName>
        <fullName evidence="3">DNA-binding transcriptional regulator, MerR family</fullName>
    </submittedName>
</protein>
<evidence type="ECO:0000313" key="3">
    <source>
        <dbReference type="EMBL" id="SFN25840.1"/>
    </source>
</evidence>
<dbReference type="SMART" id="SM00422">
    <property type="entry name" value="HTH_MERR"/>
    <property type="match status" value="1"/>
</dbReference>
<dbReference type="SUPFAM" id="SSF46955">
    <property type="entry name" value="Putative DNA-binding domain"/>
    <property type="match status" value="1"/>
</dbReference>
<sequence>MTGLLSIGEFATVTHLSVKTLRHYHEAGLLTPERVDPHSGYRYYSADQIPTAQVIRRFRDLDMPVPEVRRLLAADVGDRGALIADHLALLQRRLAATSEAVGTLQRLLEPAPRPLDVVYRHEPAAG</sequence>
<dbReference type="STRING" id="260086.SAMN05216207_101185"/>
<dbReference type="Pfam" id="PF13411">
    <property type="entry name" value="MerR_1"/>
    <property type="match status" value="1"/>
</dbReference>
<dbReference type="InterPro" id="IPR047057">
    <property type="entry name" value="MerR_fam"/>
</dbReference>
<dbReference type="PANTHER" id="PTHR30204:SF97">
    <property type="entry name" value="MERR FAMILY REGULATORY PROTEIN"/>
    <property type="match status" value="1"/>
</dbReference>
<name>A0A1I4XKN7_PSUAM</name>
<dbReference type="AlphaFoldDB" id="A0A1I4XKN7"/>
<keyword evidence="4" id="KW-1185">Reference proteome</keyword>
<dbReference type="InterPro" id="IPR009061">
    <property type="entry name" value="DNA-bd_dom_put_sf"/>
</dbReference>
<keyword evidence="1 3" id="KW-0238">DNA-binding</keyword>
<evidence type="ECO:0000259" key="2">
    <source>
        <dbReference type="PROSITE" id="PS50937"/>
    </source>
</evidence>